<feature type="non-terminal residue" evidence="2">
    <location>
        <position position="112"/>
    </location>
</feature>
<feature type="compositionally biased region" description="Polar residues" evidence="1">
    <location>
        <begin position="1"/>
        <end position="22"/>
    </location>
</feature>
<gene>
    <name evidence="2" type="ORF">HMPREF1544_00464</name>
</gene>
<dbReference type="EMBL" id="KE123898">
    <property type="protein sequence ID" value="EPB92735.1"/>
    <property type="molecule type" value="Genomic_DNA"/>
</dbReference>
<dbReference type="VEuPathDB" id="FungiDB:HMPREF1544_00464"/>
<name>S2KJY9_MUCC1</name>
<keyword evidence="3" id="KW-1185">Reference proteome</keyword>
<sequence>MISRINQRAGQNTSDSMPQISNCREPPISQVVSSHPNILTHKFRPLPTSCTQKPSHSRHNRDSCRYLTSESTSQKSSNTPYLKLGTSGQQLAAPLHGRVLSASRTLYKPEPI</sequence>
<feature type="compositionally biased region" description="Polar residues" evidence="1">
    <location>
        <begin position="66"/>
        <end position="84"/>
    </location>
</feature>
<feature type="region of interest" description="Disordered" evidence="1">
    <location>
        <begin position="1"/>
        <end position="84"/>
    </location>
</feature>
<evidence type="ECO:0000256" key="1">
    <source>
        <dbReference type="SAM" id="MobiDB-lite"/>
    </source>
</evidence>
<dbReference type="InParanoid" id="S2KJY9"/>
<evidence type="ECO:0000313" key="3">
    <source>
        <dbReference type="Proteomes" id="UP000014254"/>
    </source>
</evidence>
<dbReference type="AlphaFoldDB" id="S2KJY9"/>
<reference evidence="3" key="1">
    <citation type="submission" date="2013-05" db="EMBL/GenBank/DDBJ databases">
        <title>The Genome sequence of Mucor circinelloides f. circinelloides 1006PhL.</title>
        <authorList>
            <consortium name="The Broad Institute Genomics Platform"/>
            <person name="Cuomo C."/>
            <person name="Earl A."/>
            <person name="Findley K."/>
            <person name="Lee S.C."/>
            <person name="Walker B."/>
            <person name="Young S."/>
            <person name="Zeng Q."/>
            <person name="Gargeya S."/>
            <person name="Fitzgerald M."/>
            <person name="Haas B."/>
            <person name="Abouelleil A."/>
            <person name="Allen A.W."/>
            <person name="Alvarado L."/>
            <person name="Arachchi H.M."/>
            <person name="Berlin A.M."/>
            <person name="Chapman S.B."/>
            <person name="Gainer-Dewar J."/>
            <person name="Goldberg J."/>
            <person name="Griggs A."/>
            <person name="Gujja S."/>
            <person name="Hansen M."/>
            <person name="Howarth C."/>
            <person name="Imamovic A."/>
            <person name="Ireland A."/>
            <person name="Larimer J."/>
            <person name="McCowan C."/>
            <person name="Murphy C."/>
            <person name="Pearson M."/>
            <person name="Poon T.W."/>
            <person name="Priest M."/>
            <person name="Roberts A."/>
            <person name="Saif S."/>
            <person name="Shea T."/>
            <person name="Sisk P."/>
            <person name="Sykes S."/>
            <person name="Wortman J."/>
            <person name="Nusbaum C."/>
            <person name="Birren B."/>
        </authorList>
    </citation>
    <scope>NUCLEOTIDE SEQUENCE [LARGE SCALE GENOMIC DNA]</scope>
    <source>
        <strain evidence="3">1006PhL</strain>
    </source>
</reference>
<protein>
    <submittedName>
        <fullName evidence="2">Uncharacterized protein</fullName>
    </submittedName>
</protein>
<accession>S2KJY9</accession>
<proteinExistence type="predicted"/>
<dbReference type="OMA" id="THKFRPL"/>
<dbReference type="Proteomes" id="UP000014254">
    <property type="component" value="Unassembled WGS sequence"/>
</dbReference>
<evidence type="ECO:0000313" key="2">
    <source>
        <dbReference type="EMBL" id="EPB92735.1"/>
    </source>
</evidence>
<dbReference type="OrthoDB" id="2216731at2759"/>
<organism evidence="2 3">
    <name type="scientific">Mucor circinelloides f. circinelloides (strain 1006PhL)</name>
    <name type="common">Mucormycosis agent</name>
    <name type="synonym">Calyptromyces circinelloides</name>
    <dbReference type="NCBI Taxonomy" id="1220926"/>
    <lineage>
        <taxon>Eukaryota</taxon>
        <taxon>Fungi</taxon>
        <taxon>Fungi incertae sedis</taxon>
        <taxon>Mucoromycota</taxon>
        <taxon>Mucoromycotina</taxon>
        <taxon>Mucoromycetes</taxon>
        <taxon>Mucorales</taxon>
        <taxon>Mucorineae</taxon>
        <taxon>Mucoraceae</taxon>
        <taxon>Mucor</taxon>
    </lineage>
</organism>